<dbReference type="AlphaFoldDB" id="A0A1G8WFX0"/>
<dbReference type="STRING" id="1128970.SAMN04487935_1796"/>
<dbReference type="Proteomes" id="UP000199580">
    <property type="component" value="Unassembled WGS sequence"/>
</dbReference>
<sequence>MRTVPEYFAETIYDAIIYGESDANFKEFEGCTFNGCDFSACTFLAVTFIDCIFNDCNFSGAKINFVAFRTVTFNYCQIREVNFAMCDKLIFEIHFNNCNLDLSKFYTLKIKGTTFKDCSMVAVDFMSTDLTGVLFDNCDLYRSEFGKAIANKADFFTSRNYTIDPEKTKIKKAVFSKAEVKGLLFKHDLVLSQ</sequence>
<organism evidence="1 2">
    <name type="scientific">Flavobacterium noncentrifugens</name>
    <dbReference type="NCBI Taxonomy" id="1128970"/>
    <lineage>
        <taxon>Bacteria</taxon>
        <taxon>Pseudomonadati</taxon>
        <taxon>Bacteroidota</taxon>
        <taxon>Flavobacteriia</taxon>
        <taxon>Flavobacteriales</taxon>
        <taxon>Flavobacteriaceae</taxon>
        <taxon>Flavobacterium</taxon>
    </lineage>
</organism>
<reference evidence="1 2" key="1">
    <citation type="submission" date="2016-10" db="EMBL/GenBank/DDBJ databases">
        <authorList>
            <person name="de Groot N.N."/>
        </authorList>
    </citation>
    <scope>NUCLEOTIDE SEQUENCE [LARGE SCALE GENOMIC DNA]</scope>
    <source>
        <strain evidence="1 2">CGMCC 1.10076</strain>
    </source>
</reference>
<dbReference type="InterPro" id="IPR052949">
    <property type="entry name" value="PA_immunity-related"/>
</dbReference>
<name>A0A1G8WFX0_9FLAO</name>
<accession>A0A1G8WFX0</accession>
<dbReference type="PANTHER" id="PTHR42999">
    <property type="entry name" value="ANTIBIOTIC RESISTANCE PROTEIN MCBG"/>
    <property type="match status" value="1"/>
</dbReference>
<dbReference type="Pfam" id="PF13599">
    <property type="entry name" value="Pentapeptide_4"/>
    <property type="match status" value="2"/>
</dbReference>
<dbReference type="InterPro" id="IPR001646">
    <property type="entry name" value="5peptide_repeat"/>
</dbReference>
<dbReference type="SUPFAM" id="SSF141571">
    <property type="entry name" value="Pentapeptide repeat-like"/>
    <property type="match status" value="1"/>
</dbReference>
<protein>
    <submittedName>
        <fullName evidence="1">Uncharacterized protein YjbI, contains pentapeptide repeats</fullName>
    </submittedName>
</protein>
<proteinExistence type="predicted"/>
<dbReference type="PANTHER" id="PTHR42999:SF1">
    <property type="entry name" value="PENTAPEPTIDE REPEAT-CONTAINING PROTEIN"/>
    <property type="match status" value="1"/>
</dbReference>
<dbReference type="OrthoDB" id="67652at2"/>
<dbReference type="RefSeq" id="WP_091394021.1">
    <property type="nucleotide sequence ID" value="NZ_BKAI01000004.1"/>
</dbReference>
<dbReference type="Gene3D" id="2.160.20.80">
    <property type="entry name" value="E3 ubiquitin-protein ligase SopA"/>
    <property type="match status" value="1"/>
</dbReference>
<keyword evidence="2" id="KW-1185">Reference proteome</keyword>
<gene>
    <name evidence="1" type="ORF">SAMN04487935_1796</name>
</gene>
<evidence type="ECO:0000313" key="2">
    <source>
        <dbReference type="Proteomes" id="UP000199580"/>
    </source>
</evidence>
<dbReference type="EMBL" id="FNEZ01000002">
    <property type="protein sequence ID" value="SDJ76987.1"/>
    <property type="molecule type" value="Genomic_DNA"/>
</dbReference>
<evidence type="ECO:0000313" key="1">
    <source>
        <dbReference type="EMBL" id="SDJ76987.1"/>
    </source>
</evidence>